<dbReference type="PATRIC" id="fig|106592.7.peg.4021"/>
<dbReference type="PROSITE" id="PS50005">
    <property type="entry name" value="TPR"/>
    <property type="match status" value="1"/>
</dbReference>
<protein>
    <submittedName>
        <fullName evidence="3">Membrane protein</fullName>
    </submittedName>
</protein>
<feature type="domain" description="Guanylate cyclase" evidence="2">
    <location>
        <begin position="7"/>
        <end position="121"/>
    </location>
</feature>
<dbReference type="Proteomes" id="UP000037425">
    <property type="component" value="Unassembled WGS sequence"/>
</dbReference>
<keyword evidence="1" id="KW-0802">TPR repeat</keyword>
<dbReference type="InterPro" id="IPR029787">
    <property type="entry name" value="Nucleotide_cyclase"/>
</dbReference>
<dbReference type="AlphaFoldDB" id="A0A0L8BIX0"/>
<dbReference type="Gene3D" id="3.40.50.10070">
    <property type="entry name" value="TolB, N-terminal domain"/>
    <property type="match status" value="1"/>
</dbReference>
<dbReference type="SUPFAM" id="SSF48452">
    <property type="entry name" value="TPR-like"/>
    <property type="match status" value="1"/>
</dbReference>
<comment type="caution">
    <text evidence="3">The sequence shown here is derived from an EMBL/GenBank/DDBJ whole genome shotgun (WGS) entry which is preliminary data.</text>
</comment>
<dbReference type="SUPFAM" id="SSF55073">
    <property type="entry name" value="Nucleotide cyclase"/>
    <property type="match status" value="1"/>
</dbReference>
<dbReference type="GO" id="GO:0004016">
    <property type="term" value="F:adenylate cyclase activity"/>
    <property type="evidence" value="ECO:0007669"/>
    <property type="project" value="UniProtKB-ARBA"/>
</dbReference>
<evidence type="ECO:0000313" key="3">
    <source>
        <dbReference type="EMBL" id="KOF14540.1"/>
    </source>
</evidence>
<dbReference type="RefSeq" id="WP_053251748.1">
    <property type="nucleotide sequence ID" value="NZ_LGAP01000025.1"/>
</dbReference>
<name>A0A0L8BIX0_ENSAD</name>
<dbReference type="PROSITE" id="PS50125">
    <property type="entry name" value="GUANYLATE_CYCLASE_2"/>
    <property type="match status" value="1"/>
</dbReference>
<evidence type="ECO:0000259" key="2">
    <source>
        <dbReference type="PROSITE" id="PS50125"/>
    </source>
</evidence>
<dbReference type="Pfam" id="PF00211">
    <property type="entry name" value="Guanylate_cyc"/>
    <property type="match status" value="1"/>
</dbReference>
<dbReference type="InterPro" id="IPR019734">
    <property type="entry name" value="TPR_rpt"/>
</dbReference>
<dbReference type="PANTHER" id="PTHR43081">
    <property type="entry name" value="ADENYLATE CYCLASE, TERMINAL-DIFFERENTIATION SPECIFIC-RELATED"/>
    <property type="match status" value="1"/>
</dbReference>
<accession>A0A0L8BIX0</accession>
<feature type="repeat" description="TPR" evidence="1">
    <location>
        <begin position="448"/>
        <end position="481"/>
    </location>
</feature>
<dbReference type="Gene3D" id="1.25.40.10">
    <property type="entry name" value="Tetratricopeptide repeat domain"/>
    <property type="match status" value="1"/>
</dbReference>
<dbReference type="PANTHER" id="PTHR43081:SF19">
    <property type="entry name" value="PH-SENSITIVE ADENYLATE CYCLASE RV1264"/>
    <property type="match status" value="1"/>
</dbReference>
<dbReference type="SMART" id="SM00028">
    <property type="entry name" value="TPR"/>
    <property type="match status" value="4"/>
</dbReference>
<dbReference type="GO" id="GO:0006171">
    <property type="term" value="P:cAMP biosynthetic process"/>
    <property type="evidence" value="ECO:0007669"/>
    <property type="project" value="TreeGrafter"/>
</dbReference>
<gene>
    <name evidence="3" type="ORF">AC244_26225</name>
</gene>
<evidence type="ECO:0000313" key="4">
    <source>
        <dbReference type="Proteomes" id="UP000037425"/>
    </source>
</evidence>
<evidence type="ECO:0000256" key="1">
    <source>
        <dbReference type="PROSITE-ProRule" id="PRU00339"/>
    </source>
</evidence>
<proteinExistence type="predicted"/>
<dbReference type="InterPro" id="IPR001054">
    <property type="entry name" value="A/G_cyclase"/>
</dbReference>
<dbReference type="InterPro" id="IPR050697">
    <property type="entry name" value="Adenylyl/Guanylyl_Cyclase_3/4"/>
</dbReference>
<reference evidence="4" key="1">
    <citation type="submission" date="2015-07" db="EMBL/GenBank/DDBJ databases">
        <title>Whole genome sequence of an Ensifer adhaerens strain isolated from a cave pool in the Wind Cave National Park.</title>
        <authorList>
            <person name="Eng W.W.H."/>
            <person name="Gan H.M."/>
            <person name="Barton H.A."/>
            <person name="Savka M.A."/>
        </authorList>
    </citation>
    <scope>NUCLEOTIDE SEQUENCE [LARGE SCALE GENOMIC DNA]</scope>
    <source>
        <strain evidence="4">SD006</strain>
    </source>
</reference>
<organism evidence="3 4">
    <name type="scientific">Ensifer adhaerens</name>
    <name type="common">Sinorhizobium morelense</name>
    <dbReference type="NCBI Taxonomy" id="106592"/>
    <lineage>
        <taxon>Bacteria</taxon>
        <taxon>Pseudomonadati</taxon>
        <taxon>Pseudomonadota</taxon>
        <taxon>Alphaproteobacteria</taxon>
        <taxon>Hyphomicrobiales</taxon>
        <taxon>Rhizobiaceae</taxon>
        <taxon>Sinorhizobium/Ensifer group</taxon>
        <taxon>Ensifer</taxon>
    </lineage>
</organism>
<dbReference type="GO" id="GO:0035556">
    <property type="term" value="P:intracellular signal transduction"/>
    <property type="evidence" value="ECO:0007669"/>
    <property type="project" value="InterPro"/>
</dbReference>
<dbReference type="InterPro" id="IPR011990">
    <property type="entry name" value="TPR-like_helical_dom_sf"/>
</dbReference>
<dbReference type="Gene3D" id="3.30.70.1230">
    <property type="entry name" value="Nucleotide cyclase"/>
    <property type="match status" value="1"/>
</dbReference>
<sequence length="584" mass="64537">MERKLAVILAADVAGYSRLVATDEEGTLVTLGTYCATIGDLVAEHGGRIFSTAGDSVVAEFHSAVQGVRAAVAIQRALQRRNADLAPEKRMEFRIGINLGDVVVEGTNLLGDGVNVAARLQQVARPAGVCISGTLHDQIEGKLDFPMVKLGEQTLKNMPRPVLVHSVDWREDPTVPDLPGMPLRLPNKPSIAVLPFVNMSDDPGQDYFADGLTEDIITGLSLCRWFFVIARNSSFAYKGHAVDVKQIGRELGVRYIVEGSVRRSGSRVRVTGQLIEAETGVHLWAQRFDREVADIFAIQDELTQHVVAAIEPEILIGENRRALLRGTENLDAYECHMRGTLLHNAQDTAAHFSEAIDWHRRAIALDPDFGRAHMMLARSLYARCFFGFSDDIDRDKVELLAAAERAIALEDRDPYSHYVMCLASFAAHRPHAAVAEAQQAIDLNPNLALAYMALGWARIFIGRFAEALDPLHKALRLSPHDPVTHLFLNRLALAHYHLGNYEEAQHHAERGLLLRRTYCNLVVLLTCLGQLGRAADACKLIDEAVANAPFDLPRYWQIFTCYVDPADYAHFTDGLRKAGLPAVP</sequence>
<dbReference type="OrthoDB" id="9807521at2"/>
<dbReference type="CDD" id="cd07302">
    <property type="entry name" value="CHD"/>
    <property type="match status" value="1"/>
</dbReference>
<dbReference type="EMBL" id="LGAP01000025">
    <property type="protein sequence ID" value="KOF14540.1"/>
    <property type="molecule type" value="Genomic_DNA"/>
</dbReference>